<keyword evidence="2" id="KW-1185">Reference proteome</keyword>
<reference evidence="1 2" key="1">
    <citation type="submission" date="2016-04" db="EMBL/GenBank/DDBJ databases">
        <title>Complete genome sequence of Thermococcus pacificus type strain P4.</title>
        <authorList>
            <person name="Oger P.M."/>
        </authorList>
    </citation>
    <scope>NUCLEOTIDE SEQUENCE [LARGE SCALE GENOMIC DNA]</scope>
    <source>
        <strain evidence="1 2">P-4</strain>
    </source>
</reference>
<sequence length="69" mass="7906">MTTVIRKDAERFLKELRTHYGDVWKMPRSNYLSKPDFIVIDPKSGKKTKVSFVSLDDGEVVGVVYDELG</sequence>
<evidence type="ECO:0000313" key="1">
    <source>
        <dbReference type="EMBL" id="ASJ06607.1"/>
    </source>
</evidence>
<dbReference type="OrthoDB" id="84757at2157"/>
<dbReference type="EMBL" id="CP015102">
    <property type="protein sequence ID" value="ASJ06607.1"/>
    <property type="molecule type" value="Genomic_DNA"/>
</dbReference>
<dbReference type="AlphaFoldDB" id="A0A218P751"/>
<dbReference type="Proteomes" id="UP000197418">
    <property type="component" value="Chromosome"/>
</dbReference>
<dbReference type="GeneID" id="33315472"/>
<evidence type="ECO:0000313" key="2">
    <source>
        <dbReference type="Proteomes" id="UP000197418"/>
    </source>
</evidence>
<organism evidence="1 2">
    <name type="scientific">Thermococcus pacificus</name>
    <dbReference type="NCBI Taxonomy" id="71998"/>
    <lineage>
        <taxon>Archaea</taxon>
        <taxon>Methanobacteriati</taxon>
        <taxon>Methanobacteriota</taxon>
        <taxon>Thermococci</taxon>
        <taxon>Thermococcales</taxon>
        <taxon>Thermococcaceae</taxon>
        <taxon>Thermococcus</taxon>
    </lineage>
</organism>
<protein>
    <submittedName>
        <fullName evidence="1">Uncharacterized protein</fullName>
    </submittedName>
</protein>
<proteinExistence type="predicted"/>
<dbReference type="RefSeq" id="WP_088853864.1">
    <property type="nucleotide sequence ID" value="NZ_CP015102.1"/>
</dbReference>
<gene>
    <name evidence="1" type="ORF">A3L08_04340</name>
</gene>
<accession>A0A218P751</accession>
<name>A0A218P751_9EURY</name>
<dbReference type="KEGG" id="tpaf:A3L08_04340"/>